<keyword evidence="6 12" id="KW-0812">Transmembrane</keyword>
<keyword evidence="15" id="KW-1185">Reference proteome</keyword>
<comment type="function">
    <text evidence="10">Mannosyltransferase that operates in the biosynthetic pathway of dolichol-linked oligosaccharides, the glycan precursors employed in protein asparagine (N)-glycosylation. The assembly of dolichol-linked oligosaccharides begins on the cytosolic side of the endoplasmic reticulum membrane and finishes in its lumen. The sequential addition of sugars to dolichol pyrophosphate produces dolichol-linked oligosaccharides containing fourteen sugars, including two GlcNAcs, nine mannoses and three glucoses. Once assembled, the oligosaccharide is transferred from the lipid to nascent proteins by oligosaccharyltransferases. In the lumen of the endoplasmic reticulum, adds the eighth mannose residue in an alpha-1,6 linkage onto Man(7)GlcNAc(2)-PP-dolichol to produce Man(8)GlcNAc(2)-PP-dolichol.</text>
</comment>
<dbReference type="GO" id="GO:0052917">
    <property type="term" value="F:dol-P-Man:Man(7)GlcNAc(2)-PP-Dol alpha-1,6-mannosyltransferase activity"/>
    <property type="evidence" value="ECO:0007669"/>
    <property type="project" value="UniProtKB-EC"/>
</dbReference>
<proteinExistence type="inferred from homology"/>
<keyword evidence="9 12" id="KW-0472">Membrane</keyword>
<evidence type="ECO:0000256" key="2">
    <source>
        <dbReference type="ARBA" id="ARBA00004922"/>
    </source>
</evidence>
<keyword evidence="7 12" id="KW-0256">Endoplasmic reticulum</keyword>
<dbReference type="GeneID" id="27312787"/>
<dbReference type="OrthoDB" id="19039at2759"/>
<sequence length="562" mass="62622">MSQSFEKVTTILVVSVILLHLSYAPFTKVEESFNIQATHDILASGISWNQTGEFLRANYDHVEFPGSVPRTFVGAVVLSLLTGIPQLLGAATAGLDAQVLVRGVLGIVNAFSLISFRNAVSQTFGSTAATWYMILQTSQFHLMYYASRTLPNIFAFVLTTLALRNFVYGLSARSDQAKAWYRECLFLLTFAGVVFRSEIAILVFSISAFLAGVNSSTIPSVVVPAGLVGAVAGLMATLVVDSYFWNKFPMWPELQGFYYNTILGKSSDWGVSPPNYYYTNAIPKLMMNPMTYTLLIPIAVFSPATRSKSLALLLPSITFVFVYSFLPHKEWRFIIYIIPALTAVASVGASWIWTRRSKGIIYRLLSVVLVLSTAASFAASASLLAISRLNYPGGEAVMRLHALTADSTTTVRVHADNLACQTGLTRFLEDRSNLTESGSPRWIFDKTEDEQKLLDPAFWDQFDYVIVEKPERVIGKFTIVDLVRGYGGIQVKRPGEMLDNRSFEDRFVGGKILKPEPWEQKWIDLGGWAREKFTKGWWPMVKMETKLRIMKKQNSPVNTVVG</sequence>
<feature type="transmembrane region" description="Helical" evidence="12">
    <location>
        <begin position="72"/>
        <end position="93"/>
    </location>
</feature>
<evidence type="ECO:0000313" key="14">
    <source>
        <dbReference type="EMBL" id="KIW03983.1"/>
    </source>
</evidence>
<dbReference type="STRING" id="253628.A0A0D2AB36"/>
<reference evidence="14 15" key="1">
    <citation type="submission" date="2015-01" db="EMBL/GenBank/DDBJ databases">
        <title>The Genome Sequence of Ochroconis gallopava CBS43764.</title>
        <authorList>
            <consortium name="The Broad Institute Genomics Platform"/>
            <person name="Cuomo C."/>
            <person name="de Hoog S."/>
            <person name="Gorbushina A."/>
            <person name="Stielow B."/>
            <person name="Teixiera M."/>
            <person name="Abouelleil A."/>
            <person name="Chapman S.B."/>
            <person name="Priest M."/>
            <person name="Young S.K."/>
            <person name="Wortman J."/>
            <person name="Nusbaum C."/>
            <person name="Birren B."/>
        </authorList>
    </citation>
    <scope>NUCLEOTIDE SEQUENCE [LARGE SCALE GENOMIC DNA]</scope>
    <source>
        <strain evidence="14 15">CBS 43764</strain>
    </source>
</reference>
<keyword evidence="13" id="KW-0732">Signal</keyword>
<dbReference type="GO" id="GO:0006487">
    <property type="term" value="P:protein N-linked glycosylation"/>
    <property type="evidence" value="ECO:0007669"/>
    <property type="project" value="TreeGrafter"/>
</dbReference>
<name>A0A0D2AB36_9PEZI</name>
<dbReference type="Pfam" id="PF03901">
    <property type="entry name" value="Glyco_transf_22"/>
    <property type="match status" value="1"/>
</dbReference>
<feature type="transmembrane region" description="Helical" evidence="12">
    <location>
        <begin position="285"/>
        <end position="304"/>
    </location>
</feature>
<comment type="subcellular location">
    <subcellularLocation>
        <location evidence="1 12">Endoplasmic reticulum membrane</location>
        <topology evidence="1 12">Multi-pass membrane protein</topology>
    </subcellularLocation>
</comment>
<dbReference type="EMBL" id="KN847542">
    <property type="protein sequence ID" value="KIW03983.1"/>
    <property type="molecule type" value="Genomic_DNA"/>
</dbReference>
<evidence type="ECO:0000256" key="10">
    <source>
        <dbReference type="ARBA" id="ARBA00044721"/>
    </source>
</evidence>
<gene>
    <name evidence="14" type="ORF">PV09_04814</name>
</gene>
<dbReference type="UniPathway" id="UPA00378"/>
<evidence type="ECO:0000256" key="6">
    <source>
        <dbReference type="ARBA" id="ARBA00022692"/>
    </source>
</evidence>
<dbReference type="RefSeq" id="XP_016213852.1">
    <property type="nucleotide sequence ID" value="XM_016358234.1"/>
</dbReference>
<feature type="transmembrane region" description="Helical" evidence="12">
    <location>
        <begin position="153"/>
        <end position="172"/>
    </location>
</feature>
<feature type="transmembrane region" description="Helical" evidence="12">
    <location>
        <begin position="184"/>
        <end position="210"/>
    </location>
</feature>
<protein>
    <recommendedName>
        <fullName evidence="12">Mannosyltransferase</fullName>
        <ecNumber evidence="12">2.4.1.-</ecNumber>
    </recommendedName>
</protein>
<dbReference type="GO" id="GO:0005789">
    <property type="term" value="C:endoplasmic reticulum membrane"/>
    <property type="evidence" value="ECO:0007669"/>
    <property type="project" value="UniProtKB-SubCell"/>
</dbReference>
<dbReference type="EC" id="2.4.1.-" evidence="12"/>
<dbReference type="FunCoup" id="A0A0D2AB36">
    <property type="interactions" value="392"/>
</dbReference>
<evidence type="ECO:0000256" key="9">
    <source>
        <dbReference type="ARBA" id="ARBA00023136"/>
    </source>
</evidence>
<evidence type="ECO:0000256" key="12">
    <source>
        <dbReference type="RuleBase" id="RU363075"/>
    </source>
</evidence>
<feature type="transmembrane region" description="Helical" evidence="12">
    <location>
        <begin position="360"/>
        <end position="386"/>
    </location>
</feature>
<dbReference type="VEuPathDB" id="FungiDB:PV09_04814"/>
<evidence type="ECO:0000256" key="3">
    <source>
        <dbReference type="ARBA" id="ARBA00007063"/>
    </source>
</evidence>
<evidence type="ECO:0000256" key="4">
    <source>
        <dbReference type="ARBA" id="ARBA00022676"/>
    </source>
</evidence>
<dbReference type="PANTHER" id="PTHR22760">
    <property type="entry name" value="GLYCOSYLTRANSFERASE"/>
    <property type="match status" value="1"/>
</dbReference>
<keyword evidence="8 12" id="KW-1133">Transmembrane helix</keyword>
<evidence type="ECO:0000256" key="5">
    <source>
        <dbReference type="ARBA" id="ARBA00022679"/>
    </source>
</evidence>
<dbReference type="InParanoid" id="A0A0D2AB36"/>
<dbReference type="AlphaFoldDB" id="A0A0D2AB36"/>
<organism evidence="14 15">
    <name type="scientific">Verruconis gallopava</name>
    <dbReference type="NCBI Taxonomy" id="253628"/>
    <lineage>
        <taxon>Eukaryota</taxon>
        <taxon>Fungi</taxon>
        <taxon>Dikarya</taxon>
        <taxon>Ascomycota</taxon>
        <taxon>Pezizomycotina</taxon>
        <taxon>Dothideomycetes</taxon>
        <taxon>Pleosporomycetidae</taxon>
        <taxon>Venturiales</taxon>
        <taxon>Sympoventuriaceae</taxon>
        <taxon>Verruconis</taxon>
    </lineage>
</organism>
<accession>A0A0D2AB36</accession>
<feature type="transmembrane region" description="Helical" evidence="12">
    <location>
        <begin position="333"/>
        <end position="354"/>
    </location>
</feature>
<feature type="transmembrane region" description="Helical" evidence="12">
    <location>
        <begin position="99"/>
        <end position="116"/>
    </location>
</feature>
<dbReference type="HOGENOM" id="CLU_008917_4_1_1"/>
<evidence type="ECO:0000256" key="1">
    <source>
        <dbReference type="ARBA" id="ARBA00004477"/>
    </source>
</evidence>
<evidence type="ECO:0000313" key="15">
    <source>
        <dbReference type="Proteomes" id="UP000053259"/>
    </source>
</evidence>
<feature type="transmembrane region" description="Helical" evidence="12">
    <location>
        <begin position="222"/>
        <end position="245"/>
    </location>
</feature>
<evidence type="ECO:0000256" key="11">
    <source>
        <dbReference type="ARBA" id="ARBA00048899"/>
    </source>
</evidence>
<comment type="similarity">
    <text evidence="3 12">Belongs to the glycosyltransferase 22 family.</text>
</comment>
<evidence type="ECO:0000256" key="8">
    <source>
        <dbReference type="ARBA" id="ARBA00022989"/>
    </source>
</evidence>
<dbReference type="PANTHER" id="PTHR22760:SF1">
    <property type="entry name" value="DOL-P-MAN:MAN(7)GLCNAC(2)-PP-DOL ALPHA-1,6-MANNOSYLTRANSFERASE"/>
    <property type="match status" value="1"/>
</dbReference>
<keyword evidence="4 12" id="KW-0328">Glycosyltransferase</keyword>
<feature type="signal peptide" evidence="13">
    <location>
        <begin position="1"/>
        <end position="24"/>
    </location>
</feature>
<evidence type="ECO:0000256" key="7">
    <source>
        <dbReference type="ARBA" id="ARBA00022824"/>
    </source>
</evidence>
<evidence type="ECO:0000256" key="13">
    <source>
        <dbReference type="SAM" id="SignalP"/>
    </source>
</evidence>
<dbReference type="Proteomes" id="UP000053259">
    <property type="component" value="Unassembled WGS sequence"/>
</dbReference>
<comment type="pathway">
    <text evidence="2">Protein modification; protein glycosylation.</text>
</comment>
<feature type="transmembrane region" description="Helical" evidence="12">
    <location>
        <begin position="310"/>
        <end position="326"/>
    </location>
</feature>
<keyword evidence="5" id="KW-0808">Transferase</keyword>
<comment type="catalytic activity">
    <reaction evidence="11">
        <text>an alpha-D-Man-(1-&gt;2)-alpha-D-Man-(1-&gt;2)-alpha-D-Man-(1-&gt;3)-[alpha-D-Man-(1-&gt;2)-alpha-D-Man-(1-&gt;3)-alpha-D-Man-(1-&gt;6)]-beta-D-Man-(1-&gt;4)-beta-D-GlcNAc-(1-&gt;4)-alpha-D-GlcNAc-diphospho-di-trans,poly-cis-dolichol + a di-trans,poly-cis-dolichyl beta-D-mannosyl phosphate = an alpha-D-Man-(1-&gt;2)-alpha-D-Man-(1-&gt;2)-alpha-D-Man-(1-&gt;3)-[alpha-D-Man-(1-&gt;2)-alpha-D-Man-(1-&gt;3)-[alpha-D-Man-(1-&gt;6)]-alpha-D-Man-(1-&gt;6)]-beta-D-Man-(1-&gt;4)-beta-D-GlcNAc-(1-&gt;4)-alpha-D-GlcNAc-diphospho-di-trans,poly-cis-dolichol + a di-trans,poly-cis-dolichyl phosphate + H(+)</text>
        <dbReference type="Rhea" id="RHEA:29535"/>
        <dbReference type="Rhea" id="RHEA-COMP:19498"/>
        <dbReference type="Rhea" id="RHEA-COMP:19501"/>
        <dbReference type="Rhea" id="RHEA-COMP:19518"/>
        <dbReference type="Rhea" id="RHEA-COMP:19519"/>
        <dbReference type="ChEBI" id="CHEBI:15378"/>
        <dbReference type="ChEBI" id="CHEBI:57683"/>
        <dbReference type="ChEBI" id="CHEBI:58211"/>
        <dbReference type="ChEBI" id="CHEBI:132517"/>
        <dbReference type="ChEBI" id="CHEBI:132519"/>
        <dbReference type="EC" id="2.4.1.260"/>
    </reaction>
    <physiologicalReaction direction="left-to-right" evidence="11">
        <dbReference type="Rhea" id="RHEA:29536"/>
    </physiologicalReaction>
</comment>
<dbReference type="InterPro" id="IPR005599">
    <property type="entry name" value="GPI_mannosylTrfase"/>
</dbReference>
<feature type="chain" id="PRO_5002253481" description="Mannosyltransferase" evidence="13">
    <location>
        <begin position="25"/>
        <end position="562"/>
    </location>
</feature>